<sequence>MQLTVSARVMSGFTAVVVLACIIYIVALTGNITIGGSVQKVSKQSVPTLISGNSMLQSVLLSRLSLTQLDQAPTLSAISAIRNQYNLQKQANDQALMQLSELTASEPDLSSPFDNSKKLNTVFFQSADSAFDKAVQVIKLKERTAEFASEFTDMGDETLSLAYDLEGISNDQNISDVVNELIENVENLVDEVSGGLASNITFEIMNVASVAKESISDMEQQLAALKNAPELANSEALNSMEENFFKFKQSVVGSNSALQSRINTLNEKKQLNSLVTEASGSAGELQLQLRELNEKIVMLTEDAQQEAEGAIEESLQVTTALTVVTIILSIVIAYFVINSVRTPLHQIIDSINRAAQGDLTVQLNNFKQDEFGRLAGNIQKLIDTLASTLREVTSNTQLLSSTAEQTNMIAEQSCSSASQQSEQMSAMSSSISEMKETVSSVTDSIHSTLEQVQQASSEAASGEELLVTNVQNIKGLESSIETSANAINQLSNELENINTVLAVIRSIAEQTNLLALNAAIEAARAGEQGRGFAVVADEVRTLASRSQDATEEIEKAITGLQDGAKGAVNTMSNSQRETHNCVSGIEAVQGTLSAIVNSVETIKDMSQQIAAASEQQSLAAVSQYENVQHMHEITNLNSNHAQENKQASQQLAEMAETLRLMMSQFKT</sequence>
<dbReference type="SMART" id="SM00283">
    <property type="entry name" value="MA"/>
    <property type="match status" value="1"/>
</dbReference>
<evidence type="ECO:0000256" key="6">
    <source>
        <dbReference type="ARBA" id="ARBA00029447"/>
    </source>
</evidence>
<dbReference type="PANTHER" id="PTHR32089:SF119">
    <property type="entry name" value="METHYL-ACCEPTING CHEMOTAXIS PROTEIN CTPL"/>
    <property type="match status" value="1"/>
</dbReference>
<name>V4HQF6_PSEL2</name>
<dbReference type="AlphaFoldDB" id="V4HQF6"/>
<evidence type="ECO:0000256" key="8">
    <source>
        <dbReference type="SAM" id="Coils"/>
    </source>
</evidence>
<keyword evidence="8" id="KW-0175">Coiled coil</keyword>
<protein>
    <submittedName>
        <fullName evidence="12">Methyl-accepting chemotaxis protein</fullName>
    </submittedName>
</protein>
<evidence type="ECO:0000256" key="5">
    <source>
        <dbReference type="ARBA" id="ARBA00023224"/>
    </source>
</evidence>
<evidence type="ECO:0000256" key="2">
    <source>
        <dbReference type="ARBA" id="ARBA00022692"/>
    </source>
</evidence>
<evidence type="ECO:0000259" key="11">
    <source>
        <dbReference type="PROSITE" id="PS50885"/>
    </source>
</evidence>
<proteinExistence type="inferred from homology"/>
<accession>V4HQF6</accession>
<keyword evidence="4 9" id="KW-0472">Membrane</keyword>
<evidence type="ECO:0000256" key="1">
    <source>
        <dbReference type="ARBA" id="ARBA00004141"/>
    </source>
</evidence>
<organism evidence="12 13">
    <name type="scientific">Pseudoalteromonas luteoviolacea (strain 2ta16)</name>
    <dbReference type="NCBI Taxonomy" id="1353533"/>
    <lineage>
        <taxon>Bacteria</taxon>
        <taxon>Pseudomonadati</taxon>
        <taxon>Pseudomonadota</taxon>
        <taxon>Gammaproteobacteria</taxon>
        <taxon>Alteromonadales</taxon>
        <taxon>Pseudoalteromonadaceae</taxon>
        <taxon>Pseudoalteromonas</taxon>
    </lineage>
</organism>
<dbReference type="SUPFAM" id="SSF58104">
    <property type="entry name" value="Methyl-accepting chemotaxis protein (MCP) signaling domain"/>
    <property type="match status" value="1"/>
</dbReference>
<keyword evidence="5 7" id="KW-0807">Transducer</keyword>
<evidence type="ECO:0000256" key="3">
    <source>
        <dbReference type="ARBA" id="ARBA00022989"/>
    </source>
</evidence>
<keyword evidence="3 9" id="KW-1133">Transmembrane helix</keyword>
<feature type="domain" description="Methyl-accepting transducer" evidence="10">
    <location>
        <begin position="395"/>
        <end position="631"/>
    </location>
</feature>
<evidence type="ECO:0000259" key="10">
    <source>
        <dbReference type="PROSITE" id="PS50111"/>
    </source>
</evidence>
<comment type="subcellular location">
    <subcellularLocation>
        <location evidence="1">Membrane</location>
        <topology evidence="1">Multi-pass membrane protein</topology>
    </subcellularLocation>
</comment>
<dbReference type="Pfam" id="PF00672">
    <property type="entry name" value="HAMP"/>
    <property type="match status" value="1"/>
</dbReference>
<evidence type="ECO:0000256" key="9">
    <source>
        <dbReference type="SAM" id="Phobius"/>
    </source>
</evidence>
<evidence type="ECO:0000256" key="7">
    <source>
        <dbReference type="PROSITE-ProRule" id="PRU00284"/>
    </source>
</evidence>
<dbReference type="GO" id="GO:0016020">
    <property type="term" value="C:membrane"/>
    <property type="evidence" value="ECO:0007669"/>
    <property type="project" value="UniProtKB-SubCell"/>
</dbReference>
<dbReference type="InterPro" id="IPR004089">
    <property type="entry name" value="MCPsignal_dom"/>
</dbReference>
<dbReference type="PROSITE" id="PS50885">
    <property type="entry name" value="HAMP"/>
    <property type="match status" value="1"/>
</dbReference>
<keyword evidence="2 9" id="KW-0812">Transmembrane</keyword>
<feature type="coiled-coil region" evidence="8">
    <location>
        <begin position="473"/>
        <end position="500"/>
    </location>
</feature>
<dbReference type="SMART" id="SM00304">
    <property type="entry name" value="HAMP"/>
    <property type="match status" value="1"/>
</dbReference>
<dbReference type="Proteomes" id="UP000017820">
    <property type="component" value="Unassembled WGS sequence"/>
</dbReference>
<dbReference type="Pfam" id="PF00015">
    <property type="entry name" value="MCPsignal"/>
    <property type="match status" value="1"/>
</dbReference>
<comment type="caution">
    <text evidence="12">The sequence shown here is derived from an EMBL/GenBank/DDBJ whole genome shotgun (WGS) entry which is preliminary data.</text>
</comment>
<dbReference type="Gene3D" id="1.10.287.950">
    <property type="entry name" value="Methyl-accepting chemotaxis protein"/>
    <property type="match status" value="1"/>
</dbReference>
<feature type="coiled-coil region" evidence="8">
    <location>
        <begin position="637"/>
        <end position="664"/>
    </location>
</feature>
<dbReference type="EMBL" id="AUSV01000086">
    <property type="protein sequence ID" value="ESP92003.1"/>
    <property type="molecule type" value="Genomic_DNA"/>
</dbReference>
<dbReference type="CDD" id="cd06225">
    <property type="entry name" value="HAMP"/>
    <property type="match status" value="1"/>
</dbReference>
<gene>
    <name evidence="12" type="ORF">PL2TA16_04839</name>
</gene>
<dbReference type="PATRIC" id="fig|1353533.3.peg.3421"/>
<dbReference type="PROSITE" id="PS50111">
    <property type="entry name" value="CHEMOTAXIS_TRANSDUC_2"/>
    <property type="match status" value="1"/>
</dbReference>
<comment type="similarity">
    <text evidence="6">Belongs to the methyl-accepting chemotaxis (MCP) protein family.</text>
</comment>
<evidence type="ECO:0000313" key="12">
    <source>
        <dbReference type="EMBL" id="ESP92003.1"/>
    </source>
</evidence>
<dbReference type="InterPro" id="IPR003660">
    <property type="entry name" value="HAMP_dom"/>
</dbReference>
<dbReference type="PANTHER" id="PTHR32089">
    <property type="entry name" value="METHYL-ACCEPTING CHEMOTAXIS PROTEIN MCPB"/>
    <property type="match status" value="1"/>
</dbReference>
<evidence type="ECO:0000256" key="4">
    <source>
        <dbReference type="ARBA" id="ARBA00023136"/>
    </source>
</evidence>
<feature type="domain" description="HAMP" evidence="11">
    <location>
        <begin position="338"/>
        <end position="390"/>
    </location>
</feature>
<evidence type="ECO:0000313" key="13">
    <source>
        <dbReference type="Proteomes" id="UP000017820"/>
    </source>
</evidence>
<reference evidence="13" key="1">
    <citation type="journal article" date="2014" name="Nat. Chem. Biol.">
        <title>Biosynthesis of polybrominated aromatic organic compounds by marine bacteria.</title>
        <authorList>
            <person name="Agarwal V."/>
            <person name="El Gamal A.A."/>
            <person name="Yamanaka K."/>
            <person name="Poth D."/>
            <person name="Kersten R.D."/>
            <person name="Schorn M."/>
            <person name="Allen E.E."/>
            <person name="Moore B.S."/>
        </authorList>
    </citation>
    <scope>NUCLEOTIDE SEQUENCE [LARGE SCALE GENOMIC DNA]</scope>
    <source>
        <strain evidence="13">2ta16</strain>
    </source>
</reference>
<dbReference type="GO" id="GO:0006935">
    <property type="term" value="P:chemotaxis"/>
    <property type="evidence" value="ECO:0007669"/>
    <property type="project" value="UniProtKB-ARBA"/>
</dbReference>
<feature type="transmembrane region" description="Helical" evidence="9">
    <location>
        <begin position="12"/>
        <end position="34"/>
    </location>
</feature>
<dbReference type="FunFam" id="1.10.287.950:FF:000001">
    <property type="entry name" value="Methyl-accepting chemotaxis sensory transducer"/>
    <property type="match status" value="1"/>
</dbReference>
<feature type="coiled-coil region" evidence="8">
    <location>
        <begin position="275"/>
        <end position="309"/>
    </location>
</feature>
<dbReference type="GO" id="GO:0007165">
    <property type="term" value="P:signal transduction"/>
    <property type="evidence" value="ECO:0007669"/>
    <property type="project" value="UniProtKB-KW"/>
</dbReference>